<name>A0ABY6BEM9_9GAMM</name>
<gene>
    <name evidence="4" type="ORF">N4264_02240</name>
</gene>
<dbReference type="InterPro" id="IPR052039">
    <property type="entry name" value="Caspase-related_regulators"/>
</dbReference>
<dbReference type="Gene3D" id="1.25.40.10">
    <property type="entry name" value="Tetratricopeptide repeat domain"/>
    <property type="match status" value="1"/>
</dbReference>
<dbReference type="InterPro" id="IPR011600">
    <property type="entry name" value="Pept_C14_caspase"/>
</dbReference>
<feature type="domain" description="Peptidase C14 caspase" evidence="3">
    <location>
        <begin position="391"/>
        <end position="614"/>
    </location>
</feature>
<keyword evidence="2" id="KW-0732">Signal</keyword>
<sequence>MRRLFCGLVFMLLGACATAPTGRLDSYEIVDCELPGAVLHIGTAHATTGRSRAIRTSADDCAIRGGYFTQASQANYETALRVWLPPAEDGDPEAQYYVGQIYEKGLGRPADEAKAAQWYKRAADSNYGPALTALAMLYEHGKVAGGTAAQALDLYRRAAKLDQPLAFASDMAVRDEEIAALKQQLSETRAQAATQREQLQKQQRALAQQTSALRSELAKARADADAERARRVEEELAAKQKSLDSSAAQLSAAETKLAQADAAVRQVEQPAPVAGAAKDLEIVLLDPKPIALRGLVTIRVRGDAKSQAVAVRVGSPSGIREVTINGKALKPDAEGVVRTELALAGKTTPVEVAVVDGANKRASLPFVIANDSLLPAGTPVAANPAGFGNYYALVIGNARYSAWDALNTPHSDAQAVADLLRDSYGFKTTVLLDATRGQIFRALAQLRRQLTEQDNLLVYYSGHGTWDRGNHQGYWVPVDGEKDSVANFVSSADVTDLLSVMRAKQILVVADSCYSGVFVHSVAEQLEAASGAERDAWLLKRSQIPSRKVMSSGNIREVLDGGRGNHSIFAAEFIDALRRRSDKPFEARELYREITPKVEEAARGFGEQQEPQYGQLRFAGHVGGDFVFVPRANLVSVR</sequence>
<dbReference type="SMART" id="SM00671">
    <property type="entry name" value="SEL1"/>
    <property type="match status" value="2"/>
</dbReference>
<feature type="coiled-coil region" evidence="1">
    <location>
        <begin position="171"/>
        <end position="249"/>
    </location>
</feature>
<dbReference type="Gene3D" id="3.40.50.1460">
    <property type="match status" value="1"/>
</dbReference>
<evidence type="ECO:0000313" key="5">
    <source>
        <dbReference type="Proteomes" id="UP001064632"/>
    </source>
</evidence>
<dbReference type="InterPro" id="IPR029030">
    <property type="entry name" value="Caspase-like_dom_sf"/>
</dbReference>
<proteinExistence type="predicted"/>
<evidence type="ECO:0000256" key="1">
    <source>
        <dbReference type="SAM" id="Coils"/>
    </source>
</evidence>
<dbReference type="InterPro" id="IPR006597">
    <property type="entry name" value="Sel1-like"/>
</dbReference>
<dbReference type="Pfam" id="PF08238">
    <property type="entry name" value="Sel1"/>
    <property type="match status" value="2"/>
</dbReference>
<dbReference type="PANTHER" id="PTHR22576">
    <property type="entry name" value="MUCOSA ASSOCIATED LYMPHOID TISSUE LYMPHOMA TRANSLOCATION PROTEIN 1/PARACASPASE"/>
    <property type="match status" value="1"/>
</dbReference>
<feature type="signal peptide" evidence="2">
    <location>
        <begin position="1"/>
        <end position="19"/>
    </location>
</feature>
<evidence type="ECO:0000259" key="3">
    <source>
        <dbReference type="Pfam" id="PF00656"/>
    </source>
</evidence>
<dbReference type="SUPFAM" id="SSF52129">
    <property type="entry name" value="Caspase-like"/>
    <property type="match status" value="1"/>
</dbReference>
<dbReference type="Pfam" id="PF00656">
    <property type="entry name" value="Peptidase_C14"/>
    <property type="match status" value="1"/>
</dbReference>
<dbReference type="PANTHER" id="PTHR22576:SF37">
    <property type="entry name" value="MUCOSA-ASSOCIATED LYMPHOID TISSUE LYMPHOMA TRANSLOCATION PROTEIN 1"/>
    <property type="match status" value="1"/>
</dbReference>
<dbReference type="Proteomes" id="UP001064632">
    <property type="component" value="Chromosome"/>
</dbReference>
<keyword evidence="1" id="KW-0175">Coiled coil</keyword>
<organism evidence="4 5">
    <name type="scientific">Tahibacter amnicola</name>
    <dbReference type="NCBI Taxonomy" id="2976241"/>
    <lineage>
        <taxon>Bacteria</taxon>
        <taxon>Pseudomonadati</taxon>
        <taxon>Pseudomonadota</taxon>
        <taxon>Gammaproteobacteria</taxon>
        <taxon>Lysobacterales</taxon>
        <taxon>Rhodanobacteraceae</taxon>
        <taxon>Tahibacter</taxon>
    </lineage>
</organism>
<dbReference type="RefSeq" id="WP_261695453.1">
    <property type="nucleotide sequence ID" value="NZ_CP104694.1"/>
</dbReference>
<feature type="chain" id="PRO_5047076363" evidence="2">
    <location>
        <begin position="20"/>
        <end position="638"/>
    </location>
</feature>
<evidence type="ECO:0000313" key="4">
    <source>
        <dbReference type="EMBL" id="UXI68494.1"/>
    </source>
</evidence>
<dbReference type="PROSITE" id="PS51257">
    <property type="entry name" value="PROKAR_LIPOPROTEIN"/>
    <property type="match status" value="1"/>
</dbReference>
<accession>A0ABY6BEM9</accession>
<reference evidence="4" key="1">
    <citation type="submission" date="2022-09" db="EMBL/GenBank/DDBJ databases">
        <title>Tahibacter sp. nov., isolated from a fresh water.</title>
        <authorList>
            <person name="Baek J.H."/>
            <person name="Lee J.K."/>
            <person name="Kim J.M."/>
            <person name="Jeon C.O."/>
        </authorList>
    </citation>
    <scope>NUCLEOTIDE SEQUENCE</scope>
    <source>
        <strain evidence="4">W38</strain>
    </source>
</reference>
<dbReference type="SUPFAM" id="SSF81901">
    <property type="entry name" value="HCP-like"/>
    <property type="match status" value="1"/>
</dbReference>
<dbReference type="EMBL" id="CP104694">
    <property type="protein sequence ID" value="UXI68494.1"/>
    <property type="molecule type" value="Genomic_DNA"/>
</dbReference>
<protein>
    <submittedName>
        <fullName evidence="4">Caspase family protein</fullName>
    </submittedName>
</protein>
<evidence type="ECO:0000256" key="2">
    <source>
        <dbReference type="SAM" id="SignalP"/>
    </source>
</evidence>
<dbReference type="InterPro" id="IPR011990">
    <property type="entry name" value="TPR-like_helical_dom_sf"/>
</dbReference>
<keyword evidence="5" id="KW-1185">Reference proteome</keyword>